<evidence type="ECO:0000259" key="1">
    <source>
        <dbReference type="PROSITE" id="PS51186"/>
    </source>
</evidence>
<accession>A0ABQ0BU45</accession>
<dbReference type="EMBL" id="BAABZQ010000001">
    <property type="protein sequence ID" value="GAA6499927.1"/>
    <property type="molecule type" value="Genomic_DNA"/>
</dbReference>
<protein>
    <submittedName>
        <fullName evidence="2">GNAT family N-acetyltransferase</fullName>
    </submittedName>
</protein>
<reference evidence="2 3" key="1">
    <citation type="submission" date="2024-04" db="EMBL/GenBank/DDBJ databases">
        <title>Defined microbial consortia suppress multidrug-resistant proinflammatory Enterobacteriaceae via ecological control.</title>
        <authorList>
            <person name="Furuichi M."/>
            <person name="Kawaguchi T."/>
            <person name="Pust M."/>
            <person name="Yasuma K."/>
            <person name="Plichta D."/>
            <person name="Hasegawa N."/>
            <person name="Ohya T."/>
            <person name="Bhattarai S."/>
            <person name="Sasajima S."/>
            <person name="Aoto Y."/>
            <person name="Tuganbaev T."/>
            <person name="Yaginuma M."/>
            <person name="Ueda M."/>
            <person name="Okahashi N."/>
            <person name="Amafuji K."/>
            <person name="Kiridooshi Y."/>
            <person name="Sugita K."/>
            <person name="Strazar M."/>
            <person name="Skelly A."/>
            <person name="Suda W."/>
            <person name="Hattori M."/>
            <person name="Nakamoto N."/>
            <person name="Caballero S."/>
            <person name="Norman J."/>
            <person name="Olle B."/>
            <person name="Tanoue T."/>
            <person name="Arita M."/>
            <person name="Bucci V."/>
            <person name="Atarashi K."/>
            <person name="Xavier R."/>
            <person name="Honda K."/>
        </authorList>
    </citation>
    <scope>NUCLEOTIDE SEQUENCE [LARGE SCALE GENOMIC DNA]</scope>
    <source>
        <strain evidence="3">k34-0107-D12</strain>
    </source>
</reference>
<dbReference type="InterPro" id="IPR016181">
    <property type="entry name" value="Acyl_CoA_acyltransferase"/>
</dbReference>
<evidence type="ECO:0000313" key="2">
    <source>
        <dbReference type="EMBL" id="GAA6499927.1"/>
    </source>
</evidence>
<dbReference type="PROSITE" id="PS51186">
    <property type="entry name" value="GNAT"/>
    <property type="match status" value="1"/>
</dbReference>
<comment type="caution">
    <text evidence="2">The sequence shown here is derived from an EMBL/GenBank/DDBJ whole genome shotgun (WGS) entry which is preliminary data.</text>
</comment>
<dbReference type="Proteomes" id="UP001600941">
    <property type="component" value="Unassembled WGS sequence"/>
</dbReference>
<dbReference type="PANTHER" id="PTHR31143">
    <property type="match status" value="1"/>
</dbReference>
<gene>
    <name evidence="2" type="ORF">K340107D12_27430</name>
</gene>
<evidence type="ECO:0000313" key="3">
    <source>
        <dbReference type="Proteomes" id="UP001600941"/>
    </source>
</evidence>
<dbReference type="PANTHER" id="PTHR31143:SF2">
    <property type="entry name" value="FR47-LIKE DOMAIN-CONTAINING PROTEIN-RELATED"/>
    <property type="match status" value="1"/>
</dbReference>
<keyword evidence="3" id="KW-1185">Reference proteome</keyword>
<name>A0ABQ0BU45_9FIRM</name>
<sequence>MIYELKKERFDSIKDIVHKQWDNIEIMAVLSGINTGWVFVDSLETPATALLWSKGIEGFYFIGNPDNHTFNAEIIEFIINHLRFRIIQSGLNHFEFSGDCIMWDSVLEKIFNFKELIKSRQCVYQLDFDKWKYHKTNGLCKDTDIRKIDLNLIQSAEILNPEFVESEILRWWDSLDYFFEQAFGFCVIENKKIVSYCITNFVYQNTYTIGIETLEHHRRRGFSQMATESFVSKLLEDGCEPYWDCMFTNTASRSLAEKLGFYLDHTYSLYRLPL</sequence>
<feature type="domain" description="N-acetyltransferase" evidence="1">
    <location>
        <begin position="143"/>
        <end position="274"/>
    </location>
</feature>
<dbReference type="InterPro" id="IPR000182">
    <property type="entry name" value="GNAT_dom"/>
</dbReference>
<dbReference type="Pfam" id="PF12746">
    <property type="entry name" value="GNAT_acetyltran"/>
    <property type="match status" value="1"/>
</dbReference>
<dbReference type="InterPro" id="IPR027365">
    <property type="entry name" value="GNAT_acetyltra_YdfB-like"/>
</dbReference>
<dbReference type="SUPFAM" id="SSF55729">
    <property type="entry name" value="Acyl-CoA N-acyltransferases (Nat)"/>
    <property type="match status" value="1"/>
</dbReference>
<organism evidence="2 3">
    <name type="scientific">Blautia parvula</name>
    <dbReference type="NCBI Taxonomy" id="2877527"/>
    <lineage>
        <taxon>Bacteria</taxon>
        <taxon>Bacillati</taxon>
        <taxon>Bacillota</taxon>
        <taxon>Clostridia</taxon>
        <taxon>Lachnospirales</taxon>
        <taxon>Lachnospiraceae</taxon>
        <taxon>Blautia</taxon>
    </lineage>
</organism>
<dbReference type="Gene3D" id="3.40.630.30">
    <property type="match status" value="1"/>
</dbReference>
<proteinExistence type="predicted"/>
<dbReference type="RefSeq" id="WP_227211081.1">
    <property type="nucleotide sequence ID" value="NZ_AP031413.1"/>
</dbReference>